<evidence type="ECO:0000313" key="2">
    <source>
        <dbReference type="EMBL" id="NYT86869.1"/>
    </source>
</evidence>
<dbReference type="SUPFAM" id="SSF46785">
    <property type="entry name" value="Winged helix' DNA-binding domain"/>
    <property type="match status" value="1"/>
</dbReference>
<evidence type="ECO:0000259" key="1">
    <source>
        <dbReference type="PROSITE" id="PS50995"/>
    </source>
</evidence>
<dbReference type="Proteomes" id="UP000554144">
    <property type="component" value="Unassembled WGS sequence"/>
</dbReference>
<proteinExistence type="predicted"/>
<dbReference type="GO" id="GO:0006950">
    <property type="term" value="P:response to stress"/>
    <property type="evidence" value="ECO:0007669"/>
    <property type="project" value="TreeGrafter"/>
</dbReference>
<dbReference type="Gene3D" id="1.10.10.10">
    <property type="entry name" value="Winged helix-like DNA-binding domain superfamily/Winged helix DNA-binding domain"/>
    <property type="match status" value="1"/>
</dbReference>
<keyword evidence="3" id="KW-1185">Reference proteome</keyword>
<accession>A0A853H4M6</accession>
<sequence length="146" mass="16213">MIASRKAVGQPKGRPTQDDYQMLAAFRLTLRRYHGFSELAALQEGLKPQQHQALLSIKALSAKTPPSVGDVAEQLLIRPHSAVELINRLGRMGLVKRLKDPDDGRKVRIALTALAEEKLAVLSATHLNELNSLRPLLMKLLRNIQP</sequence>
<dbReference type="PANTHER" id="PTHR33164">
    <property type="entry name" value="TRANSCRIPTIONAL REGULATOR, MARR FAMILY"/>
    <property type="match status" value="1"/>
</dbReference>
<dbReference type="AlphaFoldDB" id="A0A853H4M6"/>
<dbReference type="PROSITE" id="PS50995">
    <property type="entry name" value="HTH_MARR_2"/>
    <property type="match status" value="1"/>
</dbReference>
<comment type="caution">
    <text evidence="2">The sequence shown here is derived from an EMBL/GenBank/DDBJ whole genome shotgun (WGS) entry which is preliminary data.</text>
</comment>
<dbReference type="InterPro" id="IPR000835">
    <property type="entry name" value="HTH_MarR-typ"/>
</dbReference>
<dbReference type="RefSeq" id="WP_130040538.1">
    <property type="nucleotide sequence ID" value="NZ_JACCEV010000005.1"/>
</dbReference>
<dbReference type="SMART" id="SM00347">
    <property type="entry name" value="HTH_MARR"/>
    <property type="match status" value="1"/>
</dbReference>
<dbReference type="GO" id="GO:0003700">
    <property type="term" value="F:DNA-binding transcription factor activity"/>
    <property type="evidence" value="ECO:0007669"/>
    <property type="project" value="InterPro"/>
</dbReference>
<organism evidence="2 3">
    <name type="scientific">Pollutimonas harenae</name>
    <dbReference type="NCBI Taxonomy" id="657015"/>
    <lineage>
        <taxon>Bacteria</taxon>
        <taxon>Pseudomonadati</taxon>
        <taxon>Pseudomonadota</taxon>
        <taxon>Betaproteobacteria</taxon>
        <taxon>Burkholderiales</taxon>
        <taxon>Alcaligenaceae</taxon>
        <taxon>Pollutimonas</taxon>
    </lineage>
</organism>
<reference evidence="2 3" key="1">
    <citation type="submission" date="2020-07" db="EMBL/GenBank/DDBJ databases">
        <title>Taxonomic revisions and descriptions of new bacterial species based on genomic comparisons in the high-G+C-content subgroup of the family Alcaligenaceae.</title>
        <authorList>
            <person name="Szabo A."/>
            <person name="Felfoldi T."/>
        </authorList>
    </citation>
    <scope>NUCLEOTIDE SEQUENCE [LARGE SCALE GENOMIC DNA]</scope>
    <source>
        <strain evidence="2 3">DSM 25667</strain>
    </source>
</reference>
<gene>
    <name evidence="2" type="ORF">H0A62_14790</name>
</gene>
<dbReference type="InterPro" id="IPR036390">
    <property type="entry name" value="WH_DNA-bd_sf"/>
</dbReference>
<dbReference type="OrthoDB" id="8594189at2"/>
<protein>
    <submittedName>
        <fullName evidence="2">Winged helix-turn-helix transcriptional regulator</fullName>
    </submittedName>
</protein>
<feature type="domain" description="HTH marR-type" evidence="1">
    <location>
        <begin position="16"/>
        <end position="146"/>
    </location>
</feature>
<dbReference type="InterPro" id="IPR036388">
    <property type="entry name" value="WH-like_DNA-bd_sf"/>
</dbReference>
<evidence type="ECO:0000313" key="3">
    <source>
        <dbReference type="Proteomes" id="UP000554144"/>
    </source>
</evidence>
<dbReference type="PANTHER" id="PTHR33164:SF43">
    <property type="entry name" value="HTH-TYPE TRANSCRIPTIONAL REPRESSOR YETL"/>
    <property type="match status" value="1"/>
</dbReference>
<dbReference type="EMBL" id="JACCEV010000005">
    <property type="protein sequence ID" value="NYT86869.1"/>
    <property type="molecule type" value="Genomic_DNA"/>
</dbReference>
<name>A0A853H4M6_9BURK</name>
<dbReference type="InterPro" id="IPR039422">
    <property type="entry name" value="MarR/SlyA-like"/>
</dbReference>
<dbReference type="Pfam" id="PF12802">
    <property type="entry name" value="MarR_2"/>
    <property type="match status" value="1"/>
</dbReference>